<feature type="transmembrane region" description="Helical" evidence="5">
    <location>
        <begin position="159"/>
        <end position="179"/>
    </location>
</feature>
<evidence type="ECO:0000259" key="6">
    <source>
        <dbReference type="Pfam" id="PF00520"/>
    </source>
</evidence>
<gene>
    <name evidence="7" type="primary">TPCN1</name>
</gene>
<accession>A0A1A8HP83</accession>
<keyword evidence="4 5" id="KW-0472">Membrane</keyword>
<dbReference type="InterPro" id="IPR005821">
    <property type="entry name" value="Ion_trans_dom"/>
</dbReference>
<dbReference type="AlphaFoldDB" id="A0A1A8HP83"/>
<dbReference type="SUPFAM" id="SSF81324">
    <property type="entry name" value="Voltage-gated potassium channels"/>
    <property type="match status" value="1"/>
</dbReference>
<evidence type="ECO:0000256" key="5">
    <source>
        <dbReference type="SAM" id="Phobius"/>
    </source>
</evidence>
<evidence type="ECO:0000256" key="3">
    <source>
        <dbReference type="ARBA" id="ARBA00022989"/>
    </source>
</evidence>
<dbReference type="GO" id="GO:0010008">
    <property type="term" value="C:endosome membrane"/>
    <property type="evidence" value="ECO:0007669"/>
    <property type="project" value="TreeGrafter"/>
</dbReference>
<dbReference type="GO" id="GO:0005765">
    <property type="term" value="C:lysosomal membrane"/>
    <property type="evidence" value="ECO:0007669"/>
    <property type="project" value="InterPro"/>
</dbReference>
<keyword evidence="3 5" id="KW-1133">Transmembrane helix</keyword>
<dbReference type="EMBL" id="HAED01000062">
    <property type="protein sequence ID" value="SBQ85907.1"/>
    <property type="molecule type" value="Transcribed_RNA"/>
</dbReference>
<organism evidence="7">
    <name type="scientific">Nothobranchius kuhntae</name>
    <name type="common">Beira killifish</name>
    <dbReference type="NCBI Taxonomy" id="321403"/>
    <lineage>
        <taxon>Eukaryota</taxon>
        <taxon>Metazoa</taxon>
        <taxon>Chordata</taxon>
        <taxon>Craniata</taxon>
        <taxon>Vertebrata</taxon>
        <taxon>Euteleostomi</taxon>
        <taxon>Actinopterygii</taxon>
        <taxon>Neopterygii</taxon>
        <taxon>Teleostei</taxon>
        <taxon>Neoteleostei</taxon>
        <taxon>Acanthomorphata</taxon>
        <taxon>Ovalentaria</taxon>
        <taxon>Atherinomorphae</taxon>
        <taxon>Cyprinodontiformes</taxon>
        <taxon>Nothobranchiidae</taxon>
        <taxon>Nothobranchius</taxon>
    </lineage>
</organism>
<dbReference type="FunFam" id="1.20.120.350:FF:000031">
    <property type="entry name" value="Two pore calcium channel protein 1"/>
    <property type="match status" value="1"/>
</dbReference>
<reference evidence="7" key="1">
    <citation type="submission" date="2016-05" db="EMBL/GenBank/DDBJ databases">
        <authorList>
            <person name="Lavstsen T."/>
            <person name="Jespersen J.S."/>
        </authorList>
    </citation>
    <scope>NUCLEOTIDE SEQUENCE</scope>
    <source>
        <tissue evidence="7">Brain</tissue>
    </source>
</reference>
<feature type="transmembrane region" description="Helical" evidence="5">
    <location>
        <begin position="191"/>
        <end position="209"/>
    </location>
</feature>
<reference evidence="7" key="2">
    <citation type="submission" date="2016-06" db="EMBL/GenBank/DDBJ databases">
        <title>The genome of a short-lived fish provides insights into sex chromosome evolution and the genetic control of aging.</title>
        <authorList>
            <person name="Reichwald K."/>
            <person name="Felder M."/>
            <person name="Petzold A."/>
            <person name="Koch P."/>
            <person name="Groth M."/>
            <person name="Platzer M."/>
        </authorList>
    </citation>
    <scope>NUCLEOTIDE SEQUENCE</scope>
    <source>
        <tissue evidence="7">Brain</tissue>
    </source>
</reference>
<dbReference type="InterPro" id="IPR028801">
    <property type="entry name" value="TPC1_animal"/>
</dbReference>
<protein>
    <submittedName>
        <fullName evidence="7">Two pore segment channel 1</fullName>
    </submittedName>
</protein>
<evidence type="ECO:0000256" key="2">
    <source>
        <dbReference type="ARBA" id="ARBA00022692"/>
    </source>
</evidence>
<feature type="domain" description="Ion transport" evidence="6">
    <location>
        <begin position="155"/>
        <end position="308"/>
    </location>
</feature>
<dbReference type="PANTHER" id="PTHR46474:SF1">
    <property type="entry name" value="TWO PORE CHANNEL PROTEIN 1"/>
    <property type="match status" value="1"/>
</dbReference>
<dbReference type="Gene3D" id="1.20.120.350">
    <property type="entry name" value="Voltage-gated potassium channels. Chain C"/>
    <property type="match status" value="1"/>
</dbReference>
<dbReference type="Gene3D" id="1.10.287.70">
    <property type="match status" value="2"/>
</dbReference>
<feature type="transmembrane region" description="Helical" evidence="5">
    <location>
        <begin position="12"/>
        <end position="34"/>
    </location>
</feature>
<dbReference type="InterPro" id="IPR027359">
    <property type="entry name" value="Volt_channel_dom_sf"/>
</dbReference>
<comment type="subcellular location">
    <subcellularLocation>
        <location evidence="1">Membrane</location>
        <topology evidence="1">Multi-pass membrane protein</topology>
    </subcellularLocation>
</comment>
<dbReference type="Pfam" id="PF00520">
    <property type="entry name" value="Ion_trans"/>
    <property type="match status" value="1"/>
</dbReference>
<dbReference type="PANTHER" id="PTHR46474">
    <property type="entry name" value="TWO PORE CALCIUM CHANNEL PROTEIN 1"/>
    <property type="match status" value="1"/>
</dbReference>
<feature type="transmembrane region" description="Helical" evidence="5">
    <location>
        <begin position="282"/>
        <end position="304"/>
    </location>
</feature>
<evidence type="ECO:0000256" key="4">
    <source>
        <dbReference type="ARBA" id="ARBA00023136"/>
    </source>
</evidence>
<proteinExistence type="predicted"/>
<evidence type="ECO:0000313" key="7">
    <source>
        <dbReference type="EMBL" id="SBQ85907.1"/>
    </source>
</evidence>
<keyword evidence="2 5" id="KW-0812">Transmembrane</keyword>
<name>A0A1A8HP83_NOTKU</name>
<dbReference type="GO" id="GO:0005216">
    <property type="term" value="F:monoatomic ion channel activity"/>
    <property type="evidence" value="ECO:0007669"/>
    <property type="project" value="InterPro"/>
</dbReference>
<dbReference type="GO" id="GO:0022832">
    <property type="term" value="F:voltage-gated channel activity"/>
    <property type="evidence" value="ECO:0007669"/>
    <property type="project" value="InterPro"/>
</dbReference>
<sequence length="316" mass="37207">MPAYAKNRWSCVFFIVYLSIELYFIMNLLLAVVFDTFNDVEKMKFKSLLLHKRSAIDHAFQLLVSRQRPMGVSLKQFDGLMRFYRPRMSARERFLTFKALNTSGAPMLSLQDFYKFYEVIGLKWKTRRSREHWFDDLPHTAFLIFKGIYLLVKSKAFQYAMYVVVAVNAVWILVETFTLESGYSWSKFVPLSYIIFLTIYGIEVLLKITGLGPMAYFSSGWNLFDFSVTAFAFLGLIALVFNMEPFYFIVVLRPFQLLRLFKIKQRYRNVLDTMFELFPRMASLGLTLIIFYYSFAIVGMEFFADVVYPNCCNLYV</sequence>
<evidence type="ECO:0000256" key="1">
    <source>
        <dbReference type="ARBA" id="ARBA00004141"/>
    </source>
</evidence>